<keyword evidence="7" id="KW-0808">Transferase</keyword>
<feature type="binding site" evidence="6">
    <location>
        <begin position="292"/>
        <end position="299"/>
    </location>
    <ligand>
        <name>substrate</name>
    </ligand>
</feature>
<dbReference type="EC" id="5.4.2.11" evidence="2"/>
<gene>
    <name evidence="7" type="ORF">SAMN02910414_02282</name>
</gene>
<dbReference type="CDD" id="cd07067">
    <property type="entry name" value="HP_PGM_like"/>
    <property type="match status" value="1"/>
</dbReference>
<evidence type="ECO:0000313" key="7">
    <source>
        <dbReference type="EMBL" id="SDY74658.1"/>
    </source>
</evidence>
<keyword evidence="4" id="KW-0413">Isomerase</keyword>
<name>A0A1H3MEA2_9FIRM</name>
<evidence type="ECO:0000256" key="5">
    <source>
        <dbReference type="PIRSR" id="PIRSR613078-1"/>
    </source>
</evidence>
<dbReference type="InterPro" id="IPR003203">
    <property type="entry name" value="CobU/CobP"/>
</dbReference>
<dbReference type="UniPathway" id="UPA00148">
    <property type="reaction ID" value="UER00236"/>
</dbReference>
<evidence type="ECO:0000256" key="6">
    <source>
        <dbReference type="PIRSR" id="PIRSR613078-2"/>
    </source>
</evidence>
<dbReference type="InterPro" id="IPR027417">
    <property type="entry name" value="P-loop_NTPase"/>
</dbReference>
<dbReference type="GO" id="GO:0043752">
    <property type="term" value="F:adenosylcobinamide kinase activity"/>
    <property type="evidence" value="ECO:0007669"/>
    <property type="project" value="InterPro"/>
</dbReference>
<dbReference type="SMART" id="SM00855">
    <property type="entry name" value="PGAM"/>
    <property type="match status" value="1"/>
</dbReference>
<dbReference type="Proteomes" id="UP000183918">
    <property type="component" value="Unassembled WGS sequence"/>
</dbReference>
<evidence type="ECO:0000256" key="1">
    <source>
        <dbReference type="ARBA" id="ARBA00006717"/>
    </source>
</evidence>
<keyword evidence="7" id="KW-0418">Kinase</keyword>
<protein>
    <recommendedName>
        <fullName evidence="2">phosphoglycerate mutase (2,3-diphosphoglycerate-dependent)</fullName>
        <ecNumber evidence="2">5.4.2.11</ecNumber>
    </recommendedName>
</protein>
<dbReference type="GO" id="GO:0004619">
    <property type="term" value="F:phosphoglycerate mutase activity"/>
    <property type="evidence" value="ECO:0007669"/>
    <property type="project" value="UniProtKB-EC"/>
</dbReference>
<dbReference type="GO" id="GO:0016779">
    <property type="term" value="F:nucleotidyltransferase activity"/>
    <property type="evidence" value="ECO:0007669"/>
    <property type="project" value="UniProtKB-KW"/>
</dbReference>
<sequence length="490" mass="57422">MIDLYVGGQAQGKLRTVLCKYNLEGFDKIGNEKNNDNELKNSCKKYIVIDFRNVDNLYRELIKEDIIRKKIFDTKNRNIKDNYSKDNYSKDNSFKDDYIRDRYSKDIFTNDYYMNELINRFFLKFEIDDNTLIIFNKINLLVDFIVNNKDCIEILNKYYESCFLNKNNSYNFDTFIVDIFISFLKETNKRNEVIVISDEIGNGVVPIKENEREYRELNGKLLQGIAREASNFGRIFCGVEQVIKSEKDFSKGLERDSAENLVKDLEKESIKNFYNKTILQNAEIKISMVLIRHGKTKGNLEGRYIGCTDEVLIKEGIDEILSLVEKKEYPTCDFVFSSPMKRCRQTAKIIYDNKEILINRNLKEMNFGKFEMKNYKELNGNEYYQKWIDSNGTIPFPEGEGKEDFIRRVGNGFNSIVQFIYSCKNNFELENENSGVDFSIVSHGGTIMAIMNILMGEGYYEYRVKNAHGYIVSFIYDGNNIKDISIEREI</sequence>
<dbReference type="AlphaFoldDB" id="A0A1H3MEA2"/>
<dbReference type="EMBL" id="FNPG01000033">
    <property type="protein sequence ID" value="SDY74658.1"/>
    <property type="molecule type" value="Genomic_DNA"/>
</dbReference>
<dbReference type="GO" id="GO:0006096">
    <property type="term" value="P:glycolytic process"/>
    <property type="evidence" value="ECO:0007669"/>
    <property type="project" value="UniProtKB-KW"/>
</dbReference>
<evidence type="ECO:0000256" key="4">
    <source>
        <dbReference type="ARBA" id="ARBA00023235"/>
    </source>
</evidence>
<feature type="active site" description="Proton donor/acceptor" evidence="5">
    <location>
        <position position="364"/>
    </location>
</feature>
<dbReference type="Pfam" id="PF02283">
    <property type="entry name" value="CobU"/>
    <property type="match status" value="1"/>
</dbReference>
<dbReference type="Gene3D" id="3.40.50.1240">
    <property type="entry name" value="Phosphoglycerate mutase-like"/>
    <property type="match status" value="1"/>
</dbReference>
<dbReference type="Pfam" id="PF00300">
    <property type="entry name" value="His_Phos_1"/>
    <property type="match status" value="1"/>
</dbReference>
<feature type="active site" description="Tele-phosphohistidine intermediate" evidence="5">
    <location>
        <position position="293"/>
    </location>
</feature>
<comment type="similarity">
    <text evidence="1">Belongs to the phosphoglycerate mutase family. BPG-dependent PGAM subfamily.</text>
</comment>
<dbReference type="InterPro" id="IPR005952">
    <property type="entry name" value="Phosphogly_mut1"/>
</dbReference>
<proteinExistence type="inferred from homology"/>
<dbReference type="STRING" id="1122142.SAMN02910414_02282"/>
<evidence type="ECO:0000256" key="2">
    <source>
        <dbReference type="ARBA" id="ARBA00012028"/>
    </source>
</evidence>
<dbReference type="OrthoDB" id="9783269at2"/>
<dbReference type="RefSeq" id="WP_083354565.1">
    <property type="nucleotide sequence ID" value="NZ_FNPG01000033.1"/>
</dbReference>
<keyword evidence="7" id="KW-0548">Nucleotidyltransferase</keyword>
<dbReference type="SUPFAM" id="SSF53254">
    <property type="entry name" value="Phosphoglycerate mutase-like"/>
    <property type="match status" value="1"/>
</dbReference>
<evidence type="ECO:0000256" key="3">
    <source>
        <dbReference type="ARBA" id="ARBA00023152"/>
    </source>
</evidence>
<dbReference type="PANTHER" id="PTHR11931">
    <property type="entry name" value="PHOSPHOGLYCERATE MUTASE"/>
    <property type="match status" value="1"/>
</dbReference>
<feature type="binding site" evidence="6">
    <location>
        <position position="342"/>
    </location>
    <ligand>
        <name>substrate</name>
    </ligand>
</feature>
<evidence type="ECO:0000313" key="8">
    <source>
        <dbReference type="Proteomes" id="UP000183918"/>
    </source>
</evidence>
<organism evidence="7 8">
    <name type="scientific">Lachnobacterium bovis DSM 14045</name>
    <dbReference type="NCBI Taxonomy" id="1122142"/>
    <lineage>
        <taxon>Bacteria</taxon>
        <taxon>Bacillati</taxon>
        <taxon>Bacillota</taxon>
        <taxon>Clostridia</taxon>
        <taxon>Lachnospirales</taxon>
        <taxon>Lachnospiraceae</taxon>
        <taxon>Lachnobacterium</taxon>
    </lineage>
</organism>
<dbReference type="GO" id="GO:0009236">
    <property type="term" value="P:cobalamin biosynthetic process"/>
    <property type="evidence" value="ECO:0007669"/>
    <property type="project" value="UniProtKB-UniPathway"/>
</dbReference>
<keyword evidence="3" id="KW-0324">Glycolysis</keyword>
<dbReference type="SUPFAM" id="SSF52540">
    <property type="entry name" value="P-loop containing nucleoside triphosphate hydrolases"/>
    <property type="match status" value="1"/>
</dbReference>
<dbReference type="GO" id="GO:0000166">
    <property type="term" value="F:nucleotide binding"/>
    <property type="evidence" value="ECO:0007669"/>
    <property type="project" value="InterPro"/>
</dbReference>
<accession>A0A1H3MEA2</accession>
<dbReference type="InterPro" id="IPR013078">
    <property type="entry name" value="His_Pase_superF_clade-1"/>
</dbReference>
<keyword evidence="8" id="KW-1185">Reference proteome</keyword>
<dbReference type="InterPro" id="IPR029033">
    <property type="entry name" value="His_PPase_superfam"/>
</dbReference>
<dbReference type="Gene3D" id="3.40.50.300">
    <property type="entry name" value="P-loop containing nucleotide triphosphate hydrolases"/>
    <property type="match status" value="1"/>
</dbReference>
<reference evidence="7 8" key="1">
    <citation type="submission" date="2016-10" db="EMBL/GenBank/DDBJ databases">
        <authorList>
            <person name="de Groot N.N."/>
        </authorList>
    </citation>
    <scope>NUCLEOTIDE SEQUENCE [LARGE SCALE GENOMIC DNA]</scope>
    <source>
        <strain evidence="7 8">DSM 14045</strain>
    </source>
</reference>